<evidence type="ECO:0000313" key="2">
    <source>
        <dbReference type="Proteomes" id="UP000789920"/>
    </source>
</evidence>
<name>A0ACA9RNZ0_9GLOM</name>
<dbReference type="Proteomes" id="UP000789920">
    <property type="component" value="Unassembled WGS sequence"/>
</dbReference>
<organism evidence="1 2">
    <name type="scientific">Racocetra persica</name>
    <dbReference type="NCBI Taxonomy" id="160502"/>
    <lineage>
        <taxon>Eukaryota</taxon>
        <taxon>Fungi</taxon>
        <taxon>Fungi incertae sedis</taxon>
        <taxon>Mucoromycota</taxon>
        <taxon>Glomeromycotina</taxon>
        <taxon>Glomeromycetes</taxon>
        <taxon>Diversisporales</taxon>
        <taxon>Gigasporaceae</taxon>
        <taxon>Racocetra</taxon>
    </lineage>
</organism>
<keyword evidence="2" id="KW-1185">Reference proteome</keyword>
<feature type="non-terminal residue" evidence="1">
    <location>
        <position position="1"/>
    </location>
</feature>
<evidence type="ECO:0000313" key="1">
    <source>
        <dbReference type="EMBL" id="CAG8803393.1"/>
    </source>
</evidence>
<protein>
    <submittedName>
        <fullName evidence="1">30922_t:CDS:1</fullName>
    </submittedName>
</protein>
<proteinExistence type="predicted"/>
<comment type="caution">
    <text evidence="1">The sequence shown here is derived from an EMBL/GenBank/DDBJ whole genome shotgun (WGS) entry which is preliminary data.</text>
</comment>
<dbReference type="EMBL" id="CAJVQC010063137">
    <property type="protein sequence ID" value="CAG8803393.1"/>
    <property type="molecule type" value="Genomic_DNA"/>
</dbReference>
<accession>A0ACA9RNZ0</accession>
<reference evidence="1" key="1">
    <citation type="submission" date="2021-06" db="EMBL/GenBank/DDBJ databases">
        <authorList>
            <person name="Kallberg Y."/>
            <person name="Tangrot J."/>
            <person name="Rosling A."/>
        </authorList>
    </citation>
    <scope>NUCLEOTIDE SEQUENCE</scope>
    <source>
        <strain evidence="1">MA461A</strain>
    </source>
</reference>
<gene>
    <name evidence="1" type="ORF">RPERSI_LOCUS21514</name>
</gene>
<sequence length="119" mass="14198">EEKQKLVKNCPNCKAIFIPNQGANCSITCSARKLENEHKKAAKKMIAYCFPKKKKEFFETNPHEAGHITAFEKKFISREREVIKKMYDLRDKYEASLIEEYELLNYYEEHQKVIDKYQE</sequence>